<gene>
    <name evidence="4" type="ORF">OEA41_000313</name>
</gene>
<dbReference type="Pfam" id="PF00931">
    <property type="entry name" value="NB-ARC"/>
    <property type="match status" value="1"/>
</dbReference>
<dbReference type="InterPro" id="IPR027417">
    <property type="entry name" value="P-loop_NTPase"/>
</dbReference>
<feature type="chain" id="PRO_5042183256" description="TPR-like protein" evidence="1">
    <location>
        <begin position="17"/>
        <end position="1084"/>
    </location>
</feature>
<dbReference type="Pfam" id="PF13424">
    <property type="entry name" value="TPR_12"/>
    <property type="match status" value="5"/>
</dbReference>
<keyword evidence="1" id="KW-0732">Signal</keyword>
<feature type="signal peptide" evidence="1">
    <location>
        <begin position="1"/>
        <end position="16"/>
    </location>
</feature>
<keyword evidence="5" id="KW-1185">Reference proteome</keyword>
<comment type="caution">
    <text evidence="4">The sequence shown here is derived from an EMBL/GenBank/DDBJ whole genome shotgun (WGS) entry which is preliminary data.</text>
</comment>
<accession>A0AAE0DPN7</accession>
<dbReference type="Pfam" id="PF13374">
    <property type="entry name" value="TPR_10"/>
    <property type="match status" value="2"/>
</dbReference>
<dbReference type="PRINTS" id="PR00364">
    <property type="entry name" value="DISEASERSIST"/>
</dbReference>
<dbReference type="SUPFAM" id="SSF48452">
    <property type="entry name" value="TPR-like"/>
    <property type="match status" value="2"/>
</dbReference>
<feature type="domain" description="NB-ARC" evidence="2">
    <location>
        <begin position="193"/>
        <end position="339"/>
    </location>
</feature>
<evidence type="ECO:0000256" key="1">
    <source>
        <dbReference type="SAM" id="SignalP"/>
    </source>
</evidence>
<organism evidence="4 5">
    <name type="scientific">Lepraria neglecta</name>
    <dbReference type="NCBI Taxonomy" id="209136"/>
    <lineage>
        <taxon>Eukaryota</taxon>
        <taxon>Fungi</taxon>
        <taxon>Dikarya</taxon>
        <taxon>Ascomycota</taxon>
        <taxon>Pezizomycotina</taxon>
        <taxon>Lecanoromycetes</taxon>
        <taxon>OSLEUM clade</taxon>
        <taxon>Lecanoromycetidae</taxon>
        <taxon>Lecanorales</taxon>
        <taxon>Lecanorineae</taxon>
        <taxon>Stereocaulaceae</taxon>
        <taxon>Lepraria</taxon>
    </lineage>
</organism>
<dbReference type="InterPro" id="IPR031352">
    <property type="entry name" value="SesA"/>
</dbReference>
<reference evidence="4" key="1">
    <citation type="submission" date="2022-11" db="EMBL/GenBank/DDBJ databases">
        <title>Chromosomal genome sequence assembly and mating type (MAT) locus characterization of the leprose asexual lichenized fungus Lepraria neglecta (Nyl.) Erichsen.</title>
        <authorList>
            <person name="Allen J.L."/>
            <person name="Pfeffer B."/>
        </authorList>
    </citation>
    <scope>NUCLEOTIDE SEQUENCE</scope>
    <source>
        <strain evidence="4">Allen 5258</strain>
    </source>
</reference>
<name>A0AAE0DPN7_9LECA</name>
<feature type="domain" description="NACHT-NTPase and P-loop NTPases N-terminal" evidence="3">
    <location>
        <begin position="12"/>
        <end position="134"/>
    </location>
</feature>
<protein>
    <recommendedName>
        <fullName evidence="6">TPR-like protein</fullName>
    </recommendedName>
</protein>
<proteinExistence type="predicted"/>
<dbReference type="Pfam" id="PF17107">
    <property type="entry name" value="SesA"/>
    <property type="match status" value="1"/>
</dbReference>
<evidence type="ECO:0000313" key="5">
    <source>
        <dbReference type="Proteomes" id="UP001276659"/>
    </source>
</evidence>
<dbReference type="Gene3D" id="3.40.50.300">
    <property type="entry name" value="P-loop containing nucleotide triphosphate hydrolases"/>
    <property type="match status" value="1"/>
</dbReference>
<dbReference type="AlphaFoldDB" id="A0AAE0DPN7"/>
<dbReference type="SUPFAM" id="SSF52540">
    <property type="entry name" value="P-loop containing nucleoside triphosphate hydrolases"/>
    <property type="match status" value="1"/>
</dbReference>
<evidence type="ECO:0008006" key="6">
    <source>
        <dbReference type="Google" id="ProtNLM"/>
    </source>
</evidence>
<dbReference type="PANTHER" id="PTHR46082:SF6">
    <property type="entry name" value="AAA+ ATPASE DOMAIN-CONTAINING PROTEIN-RELATED"/>
    <property type="match status" value="1"/>
</dbReference>
<dbReference type="InterPro" id="IPR011990">
    <property type="entry name" value="TPR-like_helical_dom_sf"/>
</dbReference>
<dbReference type="InterPro" id="IPR053137">
    <property type="entry name" value="NLR-like"/>
</dbReference>
<dbReference type="EMBL" id="JASNWA010000003">
    <property type="protein sequence ID" value="KAK3178180.1"/>
    <property type="molecule type" value="Genomic_DNA"/>
</dbReference>
<dbReference type="GO" id="GO:0043531">
    <property type="term" value="F:ADP binding"/>
    <property type="evidence" value="ECO:0007669"/>
    <property type="project" value="InterPro"/>
</dbReference>
<dbReference type="InterPro" id="IPR002182">
    <property type="entry name" value="NB-ARC"/>
</dbReference>
<evidence type="ECO:0000313" key="4">
    <source>
        <dbReference type="EMBL" id="KAK3178180.1"/>
    </source>
</evidence>
<dbReference type="Gene3D" id="1.25.40.10">
    <property type="entry name" value="Tetratricopeptide repeat domain"/>
    <property type="match status" value="3"/>
</dbReference>
<sequence>MAEAIAILGLVTSIASLVDLSAQIVSRLREFTSRTSDVPKSFRALSTRLPLLTAILQRITTQAQAGRLPDDVTKALRDVVDSTLAQVSIVQTCLSGIIPPENASKTERALKALKSLAREDKVCQAVEKIHKDVDFLVLHQTTQHVDTGDRILEELSKLTLTPLAAPQSFGVCLGQAPEIEPDAFIGRMAELRQLRDILIPTQHPHRQRITSVSGMGGVGKTQLSLAHVRACADEYSSVFWLNAKDETSLRQSMADLATVIIHKSNDSTAQSIDEEKVKIEQVRRWLSEPGNDQWLLIFDNYDDPSLPGVRSPTGYDIRSYFPLRSQGNIIITTRSTKLTFGKQLRVQKLEDVETGVAILSQRSGQDLSGDSTATDLAKRLDGLPLALATAGAYLRRTGILCYEYLDLYHSTWTDLVGADTEELYEYEARTLASTWTISLDQVRRQDDDAAELLTFFAYLSNRDIWYELIKAGASDAVPGIRRVTENKVWFQRAMSRLQDYNLVEVVIGSYQVHPCLHDWLIEGLNNPPIPLLFEIALRCAADSIEDKSNPQYWSTSRRLLDHVEHLESPHFSQLWRSHSLDEVVFSAAHVIALVLLGWDRHKKAEQMFVRALAGKEKALGPDHTSTLDTVHALGSLYREQGKLDVAEQMYLRALVGTEKALGPDHTSTLTTVHELGILYREQGKLDVAEQMYLRALVGTEKALGPDHTSTLTTVHELGRLYRKQGKLDVAEQMYLRALAGTEKALGPDHTSTLTTVHELGRLYREQGKLDVAEQMYLRALAGYKKALGPDHTSTLDTVHELGSLYREQGKLDVAEQMYLRALAGTEKALGPDHTSTLDTVHALGRLYHEQGKLDVAEQMYLRALAGKEKALGPDHTSTLDTVHALGRLYRKQGKLDVAEQMYLRALAGTEKALGPDHTSTLDTVHALGSLYRKQGKLDVAEQMYLRALAGTEKALGPDHTSTLDTVHALGSLYCEQGKLDVAEQMHLRALAGYKKALGPDHTSTLTTVHELGRLYRKQGKLDVAEQMYLRALAGTEKALGPDHTSTLDTVHVLGRLYCEQGKLDVAEQMFERVRSTSCQIHTHE</sequence>
<evidence type="ECO:0000259" key="2">
    <source>
        <dbReference type="Pfam" id="PF00931"/>
    </source>
</evidence>
<evidence type="ECO:0000259" key="3">
    <source>
        <dbReference type="Pfam" id="PF17107"/>
    </source>
</evidence>
<dbReference type="Proteomes" id="UP001276659">
    <property type="component" value="Unassembled WGS sequence"/>
</dbReference>
<dbReference type="PANTHER" id="PTHR46082">
    <property type="entry name" value="ATP/GTP-BINDING PROTEIN-RELATED"/>
    <property type="match status" value="1"/>
</dbReference>